<feature type="transmembrane region" description="Helical" evidence="1">
    <location>
        <begin position="55"/>
        <end position="74"/>
    </location>
</feature>
<dbReference type="Proteomes" id="UP000176282">
    <property type="component" value="Unassembled WGS sequence"/>
</dbReference>
<keyword evidence="1" id="KW-0472">Membrane</keyword>
<dbReference type="STRING" id="1798680.A3J66_02135"/>
<accession>A0A1F6MBC9</accession>
<name>A0A1F6MBC9_9BACT</name>
<feature type="transmembrane region" description="Helical" evidence="1">
    <location>
        <begin position="118"/>
        <end position="140"/>
    </location>
</feature>
<comment type="caution">
    <text evidence="2">The sequence shown here is derived from an EMBL/GenBank/DDBJ whole genome shotgun (WGS) entry which is preliminary data.</text>
</comment>
<organism evidence="2 3">
    <name type="scientific">Candidatus Magasanikbacteria bacterium RIFCSPHIGHO2_02_FULL_47_14</name>
    <dbReference type="NCBI Taxonomy" id="1798680"/>
    <lineage>
        <taxon>Bacteria</taxon>
        <taxon>Candidatus Magasanikiibacteriota</taxon>
    </lineage>
</organism>
<sequence length="141" mass="16001">MFELNYWAILVAALAAMVIGGMWYGPLFGKVWMRLTGISQEKIDEIKKKGMAKSYILNFVGYLVMAYVLAYFVLGWSTSQPELNPVSIGLQTGFWLWLGLIATSSMSPVLWEGRSWKFWFLNNGYSLLKLLAMGAILGTWR</sequence>
<dbReference type="AlphaFoldDB" id="A0A1F6MBC9"/>
<dbReference type="InterPro" id="IPR013879">
    <property type="entry name" value="DUF1761"/>
</dbReference>
<feature type="transmembrane region" description="Helical" evidence="1">
    <location>
        <begin position="94"/>
        <end position="111"/>
    </location>
</feature>
<keyword evidence="1" id="KW-0812">Transmembrane</keyword>
<proteinExistence type="predicted"/>
<evidence type="ECO:0008006" key="4">
    <source>
        <dbReference type="Google" id="ProtNLM"/>
    </source>
</evidence>
<dbReference type="EMBL" id="MFQB01000002">
    <property type="protein sequence ID" value="OGH68919.1"/>
    <property type="molecule type" value="Genomic_DNA"/>
</dbReference>
<protein>
    <recommendedName>
        <fullName evidence="4">DUF1761 domain-containing protein</fullName>
    </recommendedName>
</protein>
<evidence type="ECO:0000313" key="3">
    <source>
        <dbReference type="Proteomes" id="UP000176282"/>
    </source>
</evidence>
<feature type="transmembrane region" description="Helical" evidence="1">
    <location>
        <begin position="6"/>
        <end position="25"/>
    </location>
</feature>
<evidence type="ECO:0000313" key="2">
    <source>
        <dbReference type="EMBL" id="OGH68919.1"/>
    </source>
</evidence>
<keyword evidence="1" id="KW-1133">Transmembrane helix</keyword>
<dbReference type="Pfam" id="PF08570">
    <property type="entry name" value="DUF1761"/>
    <property type="match status" value="1"/>
</dbReference>
<evidence type="ECO:0000256" key="1">
    <source>
        <dbReference type="SAM" id="Phobius"/>
    </source>
</evidence>
<reference evidence="2 3" key="1">
    <citation type="journal article" date="2016" name="Nat. Commun.">
        <title>Thousands of microbial genomes shed light on interconnected biogeochemical processes in an aquifer system.</title>
        <authorList>
            <person name="Anantharaman K."/>
            <person name="Brown C.T."/>
            <person name="Hug L.A."/>
            <person name="Sharon I."/>
            <person name="Castelle C.J."/>
            <person name="Probst A.J."/>
            <person name="Thomas B.C."/>
            <person name="Singh A."/>
            <person name="Wilkins M.J."/>
            <person name="Karaoz U."/>
            <person name="Brodie E.L."/>
            <person name="Williams K.H."/>
            <person name="Hubbard S.S."/>
            <person name="Banfield J.F."/>
        </authorList>
    </citation>
    <scope>NUCLEOTIDE SEQUENCE [LARGE SCALE GENOMIC DNA]</scope>
</reference>
<gene>
    <name evidence="2" type="ORF">A3J66_02135</name>
</gene>